<protein>
    <submittedName>
        <fullName evidence="2">Uncharacterized conserved protein</fullName>
    </submittedName>
</protein>
<reference evidence="2 3" key="1">
    <citation type="submission" date="2016-10" db="EMBL/GenBank/DDBJ databases">
        <authorList>
            <person name="de Groot N.N."/>
        </authorList>
    </citation>
    <scope>NUCLEOTIDE SEQUENCE [LARGE SCALE GENOMIC DNA]</scope>
    <source>
        <strain evidence="2 3">SP2</strain>
    </source>
</reference>
<evidence type="ECO:0000313" key="3">
    <source>
        <dbReference type="Proteomes" id="UP000182829"/>
    </source>
</evidence>
<dbReference type="RefSeq" id="WP_005580534.1">
    <property type="nucleotide sequence ID" value="NZ_FORO01000044.1"/>
</dbReference>
<accession>A0A1I3SPW5</accession>
<proteinExistence type="predicted"/>
<keyword evidence="1" id="KW-0472">Membrane</keyword>
<keyword evidence="1" id="KW-1133">Transmembrane helix</keyword>
<dbReference type="PANTHER" id="PTHR35902">
    <property type="entry name" value="S-LAYER DOMAIN-LIKE PROTEIN-RELATED"/>
    <property type="match status" value="1"/>
</dbReference>
<gene>
    <name evidence="2" type="ORF">SAMN05443661_1447</name>
</gene>
<dbReference type="PANTHER" id="PTHR35902:SF3">
    <property type="entry name" value="NPCBM-ASSOCIATED, NEW3 DOMAIN OF ALPHA-GALACTOSIDASE"/>
    <property type="match status" value="1"/>
</dbReference>
<name>A0A1I3SPW5_9EURY</name>
<feature type="transmembrane region" description="Helical" evidence="1">
    <location>
        <begin position="517"/>
        <end position="538"/>
    </location>
</feature>
<dbReference type="AlphaFoldDB" id="A0A1I3SPW5"/>
<dbReference type="OMA" id="YQHPIDV"/>
<dbReference type="EMBL" id="FORO01000044">
    <property type="protein sequence ID" value="SFJ59477.1"/>
    <property type="molecule type" value="Genomic_DNA"/>
</dbReference>
<dbReference type="OrthoDB" id="56770at2157"/>
<evidence type="ECO:0000256" key="1">
    <source>
        <dbReference type="SAM" id="Phobius"/>
    </source>
</evidence>
<evidence type="ECO:0000313" key="2">
    <source>
        <dbReference type="EMBL" id="SFJ59477.1"/>
    </source>
</evidence>
<organism evidence="2 3">
    <name type="scientific">Natronobacterium gregoryi</name>
    <dbReference type="NCBI Taxonomy" id="44930"/>
    <lineage>
        <taxon>Archaea</taxon>
        <taxon>Methanobacteriati</taxon>
        <taxon>Methanobacteriota</taxon>
        <taxon>Stenosarchaea group</taxon>
        <taxon>Halobacteria</taxon>
        <taxon>Halobacteriales</taxon>
        <taxon>Natrialbaceae</taxon>
        <taxon>Natronobacterium</taxon>
    </lineage>
</organism>
<dbReference type="Proteomes" id="UP000182829">
    <property type="component" value="Unassembled WGS sequence"/>
</dbReference>
<dbReference type="GeneID" id="14209336"/>
<keyword evidence="1" id="KW-0812">Transmembrane</keyword>
<sequence length="541" mass="57670">MNQNQNQNQDRTRNRTRLLALVVLSLALVGAATAPALVSAVERGSPNLDVYLEDDEVETGTEETLELQIQNDAEVVVGAGERSTIARGVSVEIEDAGPFEAKSGETALGQIQDGQVVDAPQRIAVPDSVEPGEYDVSVRVRYAYISPIFEGSSSTERQTMSDRLDVTVVVPDEPRFDVTDVSTAVEPGASGEAVLEIENTGPVPSNYTKTAVSGGNGITVDGGTPDAPTEEVLGDLEPNESTTMTVDVGIDDGVSAGDRPLEVDFFYHDDDGIERQANSVATSLATIDQSFSIDGLESTLAVGYDGVVTGAVTNDGPRTIDDAVLTVAPQSDSLFVEDTRYALPELKSGESAEFRYPTDVSGQADAGPRQLQFTVEYSGGDRTTLEDGPMSERVVVDDDHEEFAIETGEADVRQGETSEVVLEVTNDRPETFSNIDAKLYTDSPLEAPNSDAFVSELGPNESAELRFEITAAPDAAVEVHPVELDFEYDTERGETAVSDVYQHPIDVGAGEDDDSNVGSIVTVMAFLTVAGLGAGLWWRRA</sequence>